<dbReference type="PANTHER" id="PTHR38848:SF3">
    <property type="entry name" value="G-PROTEIN COUPLED RECEPTORS FAMILY 3 PROFILE DOMAIN-CONTAINING PROTEIN"/>
    <property type="match status" value="1"/>
</dbReference>
<feature type="transmembrane region" description="Helical" evidence="2">
    <location>
        <begin position="215"/>
        <end position="234"/>
    </location>
</feature>
<feature type="transmembrane region" description="Helical" evidence="2">
    <location>
        <begin position="60"/>
        <end position="83"/>
    </location>
</feature>
<evidence type="ECO:0000256" key="2">
    <source>
        <dbReference type="SAM" id="Phobius"/>
    </source>
</evidence>
<feature type="compositionally biased region" description="Polar residues" evidence="1">
    <location>
        <begin position="449"/>
        <end position="476"/>
    </location>
</feature>
<protein>
    <recommendedName>
        <fullName evidence="5">Transmembrane protein</fullName>
    </recommendedName>
</protein>
<dbReference type="PANTHER" id="PTHR38848">
    <property type="entry name" value="G-PROTEIN COUPLED RECEPTORS FAMILY 3 PROFILE DOMAIN-CONTAINING PROTEIN"/>
    <property type="match status" value="1"/>
</dbReference>
<evidence type="ECO:0000313" key="3">
    <source>
        <dbReference type="EMBL" id="KZT42650.1"/>
    </source>
</evidence>
<keyword evidence="2" id="KW-0812">Transmembrane</keyword>
<feature type="transmembrane region" description="Helical" evidence="2">
    <location>
        <begin position="135"/>
        <end position="160"/>
    </location>
</feature>
<sequence length="476" mass="52010">MPYPLVPVPSTVFPNHATQVLSSCIHMLGVSVLAFCFARRSLNDDLLTLRGWASLSWAKLCVLLVFFDSWLFLFTSGFLIHGIGLNASLPSCATAIYVCICLYCLSKIFIYCFLAERVYIVWSAGTSVPRTQSHMYRLCALALAVYAVIFGIVMSGKIYFFQEDQSCMIGLKKFASVPLLTYDLFVNIFLTSLFVVPLWRHNLNKKFRAVSNRTFIAACVALTTSTINILILTLLHGQEAGWVCLASCGTDVTVNAAVICWVTVGASQRSEEPMSLPPLLMPLSFIRPISRNVTSPMQTVDNEPTVCHCRAGEGSTSIPVPPSLQRRGTSSSIQFRRLPHRTTPGTTPRVTEVQLGTTITESDTQSPETSSDGWLTLSSLSPQPSPCGAESRERISESCKGSRGPDEDPLGWDYTQESSHQNDPPLSPPPPLHLNSVIRMSSREPRQTGPGSASPSDTNTPPVSPYSASSGHQPLL</sequence>
<dbReference type="Proteomes" id="UP000076798">
    <property type="component" value="Unassembled WGS sequence"/>
</dbReference>
<evidence type="ECO:0000256" key="1">
    <source>
        <dbReference type="SAM" id="MobiDB-lite"/>
    </source>
</evidence>
<dbReference type="EMBL" id="KV428012">
    <property type="protein sequence ID" value="KZT42650.1"/>
    <property type="molecule type" value="Genomic_DNA"/>
</dbReference>
<keyword evidence="2" id="KW-0472">Membrane</keyword>
<proteinExistence type="predicted"/>
<name>A0A166HF87_9AGAM</name>
<dbReference type="OrthoDB" id="3210850at2759"/>
<feature type="transmembrane region" description="Helical" evidence="2">
    <location>
        <begin position="95"/>
        <end position="114"/>
    </location>
</feature>
<gene>
    <name evidence="3" type="ORF">SISSUDRAFT_898324</name>
</gene>
<evidence type="ECO:0000313" key="4">
    <source>
        <dbReference type="Proteomes" id="UP000076798"/>
    </source>
</evidence>
<feature type="transmembrane region" description="Helical" evidence="2">
    <location>
        <begin position="20"/>
        <end position="39"/>
    </location>
</feature>
<dbReference type="AlphaFoldDB" id="A0A166HF87"/>
<organism evidence="3 4">
    <name type="scientific">Sistotremastrum suecicum HHB10207 ss-3</name>
    <dbReference type="NCBI Taxonomy" id="1314776"/>
    <lineage>
        <taxon>Eukaryota</taxon>
        <taxon>Fungi</taxon>
        <taxon>Dikarya</taxon>
        <taxon>Basidiomycota</taxon>
        <taxon>Agaricomycotina</taxon>
        <taxon>Agaricomycetes</taxon>
        <taxon>Sistotremastrales</taxon>
        <taxon>Sistotremastraceae</taxon>
        <taxon>Sistotremastrum</taxon>
    </lineage>
</organism>
<feature type="transmembrane region" description="Helical" evidence="2">
    <location>
        <begin position="180"/>
        <end position="199"/>
    </location>
</feature>
<evidence type="ECO:0008006" key="5">
    <source>
        <dbReference type="Google" id="ProtNLM"/>
    </source>
</evidence>
<feature type="region of interest" description="Disordered" evidence="1">
    <location>
        <begin position="317"/>
        <end position="476"/>
    </location>
</feature>
<reference evidence="3 4" key="1">
    <citation type="journal article" date="2016" name="Mol. Biol. Evol.">
        <title>Comparative Genomics of Early-Diverging Mushroom-Forming Fungi Provides Insights into the Origins of Lignocellulose Decay Capabilities.</title>
        <authorList>
            <person name="Nagy L.G."/>
            <person name="Riley R."/>
            <person name="Tritt A."/>
            <person name="Adam C."/>
            <person name="Daum C."/>
            <person name="Floudas D."/>
            <person name="Sun H."/>
            <person name="Yadav J.S."/>
            <person name="Pangilinan J."/>
            <person name="Larsson K.H."/>
            <person name="Matsuura K."/>
            <person name="Barry K."/>
            <person name="Labutti K."/>
            <person name="Kuo R."/>
            <person name="Ohm R.A."/>
            <person name="Bhattacharya S.S."/>
            <person name="Shirouzu T."/>
            <person name="Yoshinaga Y."/>
            <person name="Martin F.M."/>
            <person name="Grigoriev I.V."/>
            <person name="Hibbett D.S."/>
        </authorList>
    </citation>
    <scope>NUCLEOTIDE SEQUENCE [LARGE SCALE GENOMIC DNA]</scope>
    <source>
        <strain evidence="3 4">HHB10207 ss-3</strain>
    </source>
</reference>
<keyword evidence="4" id="KW-1185">Reference proteome</keyword>
<feature type="compositionally biased region" description="Polar residues" evidence="1">
    <location>
        <begin position="343"/>
        <end position="373"/>
    </location>
</feature>
<keyword evidence="2" id="KW-1133">Transmembrane helix</keyword>
<accession>A0A166HF87</accession>